<comment type="caution">
    <text evidence="1">The sequence shown here is derived from an EMBL/GenBank/DDBJ whole genome shotgun (WGS) entry which is preliminary data.</text>
</comment>
<gene>
    <name evidence="1" type="ORF">AKJ63_00850</name>
</gene>
<keyword evidence="2" id="KW-1185">Reference proteome</keyword>
<accession>A0A133UCE0</accession>
<evidence type="ECO:0000313" key="1">
    <source>
        <dbReference type="EMBL" id="KXA91800.1"/>
    </source>
</evidence>
<reference evidence="1 2" key="1">
    <citation type="journal article" date="2016" name="Sci. Rep.">
        <title>Metabolic traits of an uncultured archaeal lineage -MSBL1- from brine pools of the Red Sea.</title>
        <authorList>
            <person name="Mwirichia R."/>
            <person name="Alam I."/>
            <person name="Rashid M."/>
            <person name="Vinu M."/>
            <person name="Ba-Alawi W."/>
            <person name="Anthony Kamau A."/>
            <person name="Kamanda Ngugi D."/>
            <person name="Goker M."/>
            <person name="Klenk H.P."/>
            <person name="Bajic V."/>
            <person name="Stingl U."/>
        </authorList>
    </citation>
    <scope>NUCLEOTIDE SEQUENCE [LARGE SCALE GENOMIC DNA]</scope>
    <source>
        <strain evidence="1">SCGC-AAA259D18</strain>
    </source>
</reference>
<dbReference type="Proteomes" id="UP000070195">
    <property type="component" value="Unassembled WGS sequence"/>
</dbReference>
<dbReference type="EMBL" id="LHXM01000012">
    <property type="protein sequence ID" value="KXA91800.1"/>
    <property type="molecule type" value="Genomic_DNA"/>
</dbReference>
<proteinExistence type="predicted"/>
<evidence type="ECO:0000313" key="2">
    <source>
        <dbReference type="Proteomes" id="UP000070195"/>
    </source>
</evidence>
<name>A0A133UCE0_9EURY</name>
<protein>
    <submittedName>
        <fullName evidence="1">Uncharacterized protein</fullName>
    </submittedName>
</protein>
<organism evidence="1 2">
    <name type="scientific">candidate division MSBL1 archaeon SCGC-AAA259D18</name>
    <dbReference type="NCBI Taxonomy" id="1698262"/>
    <lineage>
        <taxon>Archaea</taxon>
        <taxon>Methanobacteriati</taxon>
        <taxon>Methanobacteriota</taxon>
        <taxon>candidate division MSBL1</taxon>
    </lineage>
</organism>
<dbReference type="AlphaFoldDB" id="A0A133UCE0"/>
<sequence length="168" mass="18931">MAKLEDYSSGAVLEGVKEKERMLEKIDGPEGSEVREELERREKGAEKRHFIVGLDVLEGLVEKSSVVAVGPRVCLEIHEDCRRPERAVFLDELAEALIERGKAERTTEKEVMEVLREGKRKGHSHVVSIVSGKPMELCNTCSHCCILWKLEEEGIKCISKESPSFIQV</sequence>